<keyword evidence="3" id="KW-1185">Reference proteome</keyword>
<proteinExistence type="predicted"/>
<accession>A0A6H5GNE2</accession>
<name>A0A6H5GNE2_9HEMI</name>
<evidence type="ECO:0000313" key="2">
    <source>
        <dbReference type="EMBL" id="CAB0004932.1"/>
    </source>
</evidence>
<feature type="compositionally biased region" description="Polar residues" evidence="1">
    <location>
        <begin position="33"/>
        <end position="44"/>
    </location>
</feature>
<dbReference type="AlphaFoldDB" id="A0A6H5GNE2"/>
<dbReference type="Proteomes" id="UP000479000">
    <property type="component" value="Unassembled WGS sequence"/>
</dbReference>
<reference evidence="2 3" key="1">
    <citation type="submission" date="2020-02" db="EMBL/GenBank/DDBJ databases">
        <authorList>
            <person name="Ferguson B K."/>
        </authorList>
    </citation>
    <scope>NUCLEOTIDE SEQUENCE [LARGE SCALE GENOMIC DNA]</scope>
</reference>
<evidence type="ECO:0000313" key="3">
    <source>
        <dbReference type="Proteomes" id="UP000479000"/>
    </source>
</evidence>
<feature type="region of interest" description="Disordered" evidence="1">
    <location>
        <begin position="33"/>
        <end position="53"/>
    </location>
</feature>
<feature type="non-terminal residue" evidence="2">
    <location>
        <position position="53"/>
    </location>
</feature>
<feature type="non-terminal residue" evidence="2">
    <location>
        <position position="1"/>
    </location>
</feature>
<protein>
    <submittedName>
        <fullName evidence="2">Uncharacterized protein</fullName>
    </submittedName>
</protein>
<organism evidence="2 3">
    <name type="scientific">Nesidiocoris tenuis</name>
    <dbReference type="NCBI Taxonomy" id="355587"/>
    <lineage>
        <taxon>Eukaryota</taxon>
        <taxon>Metazoa</taxon>
        <taxon>Ecdysozoa</taxon>
        <taxon>Arthropoda</taxon>
        <taxon>Hexapoda</taxon>
        <taxon>Insecta</taxon>
        <taxon>Pterygota</taxon>
        <taxon>Neoptera</taxon>
        <taxon>Paraneoptera</taxon>
        <taxon>Hemiptera</taxon>
        <taxon>Heteroptera</taxon>
        <taxon>Panheteroptera</taxon>
        <taxon>Cimicomorpha</taxon>
        <taxon>Miridae</taxon>
        <taxon>Dicyphina</taxon>
        <taxon>Nesidiocoris</taxon>
    </lineage>
</organism>
<gene>
    <name evidence="2" type="ORF">NTEN_LOCUS10409</name>
</gene>
<dbReference type="EMBL" id="CADCXU010015601">
    <property type="protein sequence ID" value="CAB0004932.1"/>
    <property type="molecule type" value="Genomic_DNA"/>
</dbReference>
<sequence length="53" mass="5705">AADEWLLRLNSTCPGALTRIRKLRVQNEYVLYSSSGSDGTTPAQSPDVAPNQG</sequence>
<evidence type="ECO:0000256" key="1">
    <source>
        <dbReference type="SAM" id="MobiDB-lite"/>
    </source>
</evidence>